<dbReference type="STRING" id="1434232.MAIT1_02137"/>
<feature type="transmembrane region" description="Helical" evidence="7">
    <location>
        <begin position="63"/>
        <end position="89"/>
    </location>
</feature>
<accession>A0A1Y2K266</accession>
<feature type="transmembrane region" description="Helical" evidence="7">
    <location>
        <begin position="101"/>
        <end position="128"/>
    </location>
</feature>
<keyword evidence="5 7" id="KW-1133">Transmembrane helix</keyword>
<dbReference type="RefSeq" id="WP_158089547.1">
    <property type="nucleotide sequence ID" value="NZ_LVJN01000020.1"/>
</dbReference>
<evidence type="ECO:0000313" key="8">
    <source>
        <dbReference type="EMBL" id="OSM02052.1"/>
    </source>
</evidence>
<dbReference type="PANTHER" id="PTHR34184:SF4">
    <property type="entry name" value="UPF0718 PROTEIN YCGR"/>
    <property type="match status" value="1"/>
</dbReference>
<comment type="caution">
    <text evidence="8">The sequence shown here is derived from an EMBL/GenBank/DDBJ whole genome shotgun (WGS) entry which is preliminary data.</text>
</comment>
<dbReference type="InterPro" id="IPR052923">
    <property type="entry name" value="UPF0718"/>
</dbReference>
<sequence length="378" mass="41449">MHTSQHVQPGQRDKAVIALLLIGFITLFFTPQIASLFTPDLNDRLLSPEANQSSRWRENFSTYFISICLEAGPFMALGALAAALIETFVPAGLLPRLANRLGVWGIPAVVLAAPLFPVCECGVVPVVRRLLGKGLPLPHAIAYLLAAPIFNPVVLTGVWIAYFRDPIYPFLRGLGGVMVALAVAFLFLRMAKSRAVKARFLSGHDHPHIPIHTAPHDHSHDANCGCGHDHGPKTGRLSALMIHVREDFLEMTPYFLFGVFLAACMKTFIGQTTLFELGEGPIMGPAVMMAAAFIMSLCSEADAFVSASFVEFDVGAHMAFLVLGPMLDIKLLAMYRTVFHTRFIVQLSLTIIAMVSLYVVFVNLVAWNWLDTLFGLEM</sequence>
<evidence type="ECO:0000256" key="2">
    <source>
        <dbReference type="ARBA" id="ARBA00006386"/>
    </source>
</evidence>
<gene>
    <name evidence="8" type="ORF">MAIT1_02137</name>
</gene>
<evidence type="ECO:0000256" key="4">
    <source>
        <dbReference type="ARBA" id="ARBA00022692"/>
    </source>
</evidence>
<dbReference type="OrthoDB" id="9777774at2"/>
<evidence type="ECO:0000256" key="5">
    <source>
        <dbReference type="ARBA" id="ARBA00022989"/>
    </source>
</evidence>
<comment type="similarity">
    <text evidence="2">Belongs to the UPF0718 family.</text>
</comment>
<keyword evidence="6 7" id="KW-0472">Membrane</keyword>
<dbReference type="PANTHER" id="PTHR34184">
    <property type="entry name" value="UPF0718 PROTEIN YCGR"/>
    <property type="match status" value="1"/>
</dbReference>
<keyword evidence="4 7" id="KW-0812">Transmembrane</keyword>
<feature type="transmembrane region" description="Helical" evidence="7">
    <location>
        <begin position="316"/>
        <end position="335"/>
    </location>
</feature>
<evidence type="ECO:0000256" key="1">
    <source>
        <dbReference type="ARBA" id="ARBA00004651"/>
    </source>
</evidence>
<dbReference type="Proteomes" id="UP000194003">
    <property type="component" value="Unassembled WGS sequence"/>
</dbReference>
<keyword evidence="9" id="KW-1185">Reference proteome</keyword>
<dbReference type="InterPro" id="IPR005524">
    <property type="entry name" value="DUF318"/>
</dbReference>
<feature type="transmembrane region" description="Helical" evidence="7">
    <location>
        <begin position="140"/>
        <end position="163"/>
    </location>
</feature>
<comment type="subcellular location">
    <subcellularLocation>
        <location evidence="1">Cell membrane</location>
        <topology evidence="1">Multi-pass membrane protein</topology>
    </subcellularLocation>
</comment>
<evidence type="ECO:0000256" key="7">
    <source>
        <dbReference type="SAM" id="Phobius"/>
    </source>
</evidence>
<name>A0A1Y2K266_9PROT</name>
<feature type="transmembrane region" description="Helical" evidence="7">
    <location>
        <begin position="254"/>
        <end position="275"/>
    </location>
</feature>
<feature type="transmembrane region" description="Helical" evidence="7">
    <location>
        <begin position="170"/>
        <end position="191"/>
    </location>
</feature>
<evidence type="ECO:0000256" key="3">
    <source>
        <dbReference type="ARBA" id="ARBA00022475"/>
    </source>
</evidence>
<keyword evidence="3" id="KW-1003">Cell membrane</keyword>
<feature type="transmembrane region" description="Helical" evidence="7">
    <location>
        <begin position="15"/>
        <end position="37"/>
    </location>
</feature>
<organism evidence="8 9">
    <name type="scientific">Magnetofaba australis IT-1</name>
    <dbReference type="NCBI Taxonomy" id="1434232"/>
    <lineage>
        <taxon>Bacteria</taxon>
        <taxon>Pseudomonadati</taxon>
        <taxon>Pseudomonadota</taxon>
        <taxon>Magnetococcia</taxon>
        <taxon>Magnetococcales</taxon>
        <taxon>Magnetococcaceae</taxon>
        <taxon>Magnetofaba</taxon>
    </lineage>
</organism>
<evidence type="ECO:0000256" key="6">
    <source>
        <dbReference type="ARBA" id="ARBA00023136"/>
    </source>
</evidence>
<dbReference type="Pfam" id="PF03773">
    <property type="entry name" value="ArsP_1"/>
    <property type="match status" value="1"/>
</dbReference>
<dbReference type="AlphaFoldDB" id="A0A1Y2K266"/>
<protein>
    <submittedName>
        <fullName evidence="8">Putative permease</fullName>
    </submittedName>
</protein>
<dbReference type="EMBL" id="LVJN01000020">
    <property type="protein sequence ID" value="OSM02052.1"/>
    <property type="molecule type" value="Genomic_DNA"/>
</dbReference>
<dbReference type="GO" id="GO:0005886">
    <property type="term" value="C:plasma membrane"/>
    <property type="evidence" value="ECO:0007669"/>
    <property type="project" value="UniProtKB-SubCell"/>
</dbReference>
<evidence type="ECO:0000313" key="9">
    <source>
        <dbReference type="Proteomes" id="UP000194003"/>
    </source>
</evidence>
<feature type="transmembrane region" description="Helical" evidence="7">
    <location>
        <begin position="347"/>
        <end position="370"/>
    </location>
</feature>
<proteinExistence type="inferred from homology"/>
<reference evidence="8 9" key="1">
    <citation type="journal article" date="2016" name="BMC Genomics">
        <title>Combined genomic and structural analyses of a cultured magnetotactic bacterium reveals its niche adaptation to a dynamic environment.</title>
        <authorList>
            <person name="Araujo A.C."/>
            <person name="Morillo V."/>
            <person name="Cypriano J."/>
            <person name="Teixeira L.C."/>
            <person name="Leao P."/>
            <person name="Lyra S."/>
            <person name="Almeida L.G."/>
            <person name="Bazylinski D.A."/>
            <person name="Vasconcellos A.T."/>
            <person name="Abreu F."/>
            <person name="Lins U."/>
        </authorList>
    </citation>
    <scope>NUCLEOTIDE SEQUENCE [LARGE SCALE GENOMIC DNA]</scope>
    <source>
        <strain evidence="8 9">IT-1</strain>
    </source>
</reference>